<reference evidence="1" key="1">
    <citation type="submission" date="2020-05" db="EMBL/GenBank/DDBJ databases">
        <authorList>
            <person name="Chiriac C."/>
            <person name="Salcher M."/>
            <person name="Ghai R."/>
            <person name="Kavagutti S V."/>
        </authorList>
    </citation>
    <scope>NUCLEOTIDE SEQUENCE</scope>
</reference>
<protein>
    <submittedName>
        <fullName evidence="1">Unannotated protein</fullName>
    </submittedName>
</protein>
<dbReference type="EMBL" id="CAFBOK010000078">
    <property type="protein sequence ID" value="CAB4982572.1"/>
    <property type="molecule type" value="Genomic_DNA"/>
</dbReference>
<proteinExistence type="predicted"/>
<organism evidence="1">
    <name type="scientific">freshwater metagenome</name>
    <dbReference type="NCBI Taxonomy" id="449393"/>
    <lineage>
        <taxon>unclassified sequences</taxon>
        <taxon>metagenomes</taxon>
        <taxon>ecological metagenomes</taxon>
    </lineage>
</organism>
<evidence type="ECO:0000313" key="1">
    <source>
        <dbReference type="EMBL" id="CAB4982572.1"/>
    </source>
</evidence>
<name>A0A6J7MTS6_9ZZZZ</name>
<sequence>MLDDVPETLGVGILVPTHRVFGAKSVKHLVVLEALEAVEIEEVDSLECHADPLDRC</sequence>
<dbReference type="AlphaFoldDB" id="A0A6J7MTS6"/>
<gene>
    <name evidence="1" type="ORF">UFOPK3927_00802</name>
</gene>
<accession>A0A6J7MTS6</accession>